<keyword evidence="11" id="KW-1185">Reference proteome</keyword>
<dbReference type="Pfam" id="PF03609">
    <property type="entry name" value="EII-Sor"/>
    <property type="match status" value="1"/>
</dbReference>
<protein>
    <submittedName>
        <fullName evidence="10">PTS sugar transporter subunit IIC</fullName>
    </submittedName>
</protein>
<feature type="transmembrane region" description="Helical" evidence="9">
    <location>
        <begin position="177"/>
        <end position="195"/>
    </location>
</feature>
<evidence type="ECO:0000256" key="8">
    <source>
        <dbReference type="ARBA" id="ARBA00023136"/>
    </source>
</evidence>
<evidence type="ECO:0000256" key="1">
    <source>
        <dbReference type="ARBA" id="ARBA00004651"/>
    </source>
</evidence>
<organism evidence="10 11">
    <name type="scientific">Catenibacterium faecis</name>
    <dbReference type="NCBI Taxonomy" id="2764323"/>
    <lineage>
        <taxon>Bacteria</taxon>
        <taxon>Bacillati</taxon>
        <taxon>Bacillota</taxon>
        <taxon>Erysipelotrichia</taxon>
        <taxon>Erysipelotrichales</taxon>
        <taxon>Coprobacillaceae</taxon>
        <taxon>Catenibacterium</taxon>
    </lineage>
</organism>
<gene>
    <name evidence="10" type="ORF">H8909_04745</name>
</gene>
<evidence type="ECO:0000313" key="11">
    <source>
        <dbReference type="Proteomes" id="UP000603474"/>
    </source>
</evidence>
<name>A0ABR7KA25_9FIRM</name>
<keyword evidence="7 9" id="KW-1133">Transmembrane helix</keyword>
<dbReference type="PANTHER" id="PTHR32502:SF8">
    <property type="entry name" value="N-ACETYLGALACTOSAMINE PERMEASE IIC COMPONENT 1"/>
    <property type="match status" value="1"/>
</dbReference>
<dbReference type="PROSITE" id="PS51106">
    <property type="entry name" value="PTS_EIIC_TYPE_4"/>
    <property type="match status" value="1"/>
</dbReference>
<keyword evidence="5" id="KW-0598">Phosphotransferase system</keyword>
<dbReference type="Proteomes" id="UP000603474">
    <property type="component" value="Unassembled WGS sequence"/>
</dbReference>
<dbReference type="RefSeq" id="WP_187012037.1">
    <property type="nucleotide sequence ID" value="NZ_JACRWG010000013.1"/>
</dbReference>
<reference evidence="10 11" key="1">
    <citation type="submission" date="2020-08" db="EMBL/GenBank/DDBJ databases">
        <authorList>
            <person name="Liu C."/>
            <person name="Sun Q."/>
        </authorList>
    </citation>
    <scope>NUCLEOTIDE SEQUENCE [LARGE SCALE GENOMIC DNA]</scope>
    <source>
        <strain evidence="10 11">NSJ-22</strain>
    </source>
</reference>
<proteinExistence type="predicted"/>
<keyword evidence="8 9" id="KW-0472">Membrane</keyword>
<dbReference type="EMBL" id="JACRWG010000013">
    <property type="protein sequence ID" value="MBC6009561.1"/>
    <property type="molecule type" value="Genomic_DNA"/>
</dbReference>
<evidence type="ECO:0000256" key="7">
    <source>
        <dbReference type="ARBA" id="ARBA00022989"/>
    </source>
</evidence>
<evidence type="ECO:0000256" key="4">
    <source>
        <dbReference type="ARBA" id="ARBA00022597"/>
    </source>
</evidence>
<comment type="subcellular location">
    <subcellularLocation>
        <location evidence="1">Cell membrane</location>
        <topology evidence="1">Multi-pass membrane protein</topology>
    </subcellularLocation>
</comment>
<evidence type="ECO:0000256" key="6">
    <source>
        <dbReference type="ARBA" id="ARBA00022692"/>
    </source>
</evidence>
<keyword evidence="2" id="KW-0813">Transport</keyword>
<keyword evidence="4 10" id="KW-0762">Sugar transport</keyword>
<accession>A0ABR7KA25</accession>
<feature type="transmembrane region" description="Helical" evidence="9">
    <location>
        <begin position="202"/>
        <end position="232"/>
    </location>
</feature>
<comment type="caution">
    <text evidence="10">The sequence shown here is derived from an EMBL/GenBank/DDBJ whole genome shotgun (WGS) entry which is preliminary data.</text>
</comment>
<keyword evidence="6 9" id="KW-0812">Transmembrane</keyword>
<feature type="transmembrane region" description="Helical" evidence="9">
    <location>
        <begin position="27"/>
        <end position="47"/>
    </location>
</feature>
<evidence type="ECO:0000256" key="3">
    <source>
        <dbReference type="ARBA" id="ARBA00022475"/>
    </source>
</evidence>
<evidence type="ECO:0000256" key="2">
    <source>
        <dbReference type="ARBA" id="ARBA00022448"/>
    </source>
</evidence>
<dbReference type="InterPro" id="IPR050303">
    <property type="entry name" value="GatZ_KbaZ_carbometab"/>
</dbReference>
<evidence type="ECO:0000256" key="5">
    <source>
        <dbReference type="ARBA" id="ARBA00022683"/>
    </source>
</evidence>
<feature type="transmembrane region" description="Helical" evidence="9">
    <location>
        <begin position="135"/>
        <end position="157"/>
    </location>
</feature>
<keyword evidence="3" id="KW-1003">Cell membrane</keyword>
<evidence type="ECO:0000313" key="10">
    <source>
        <dbReference type="EMBL" id="MBC6009561.1"/>
    </source>
</evidence>
<evidence type="ECO:0000256" key="9">
    <source>
        <dbReference type="SAM" id="Phobius"/>
    </source>
</evidence>
<sequence length="256" mass="26695">MTSALLVAIWAGLCALDDIGTQMLRRPLLIAPVVGLIMGNLQAGLMIGATLEVMWMGVGNVGAYSAPDMISGTCIGTALGIASGGTEVAVALAVPTSILAQQLLVIYKTGIVALNPIAEKVAESGDFSKIFRLNYIPMVIAFLIRAVPTFIAIYLGAGVIDTIVAALPANIMGGLKVAGSVIPSVGIGLLMLMMIKKAELWTFLIAGFALAVYLNLSVLPITLIALPIALIYDYAITKPTVTVSEVNTEDEGDYDL</sequence>
<dbReference type="InterPro" id="IPR004700">
    <property type="entry name" value="PTS_IIC_man"/>
</dbReference>
<dbReference type="PANTHER" id="PTHR32502">
    <property type="entry name" value="N-ACETYLGALACTOSAMINE PERMEASE II COMPONENT-RELATED"/>
    <property type="match status" value="1"/>
</dbReference>